<feature type="domain" description="tRNA-guanine(15) transglycosylase-like" evidence="7">
    <location>
        <begin position="119"/>
        <end position="383"/>
    </location>
</feature>
<feature type="compositionally biased region" description="Basic and acidic residues" evidence="6">
    <location>
        <begin position="382"/>
        <end position="391"/>
    </location>
</feature>
<sequence length="454" mass="49724">MQPISPPSKEEMLQFTLSNPVASTLSPRLGSLAIAGRTSISTPHVLPLSSRGALPHIAHDVLRDHTSVASVYLGLEDFLERQHIKSEPPLYKIPTAPHESALRNFTCLPDDIGLILGPRRLEATQYVDAVRRLRPDIVVGLADLRPGQSPGVKRRGKMVDRTHAYTMHATEQLYGSAIPESSRSPAAYFAPVLPLDNTEQSIYLEDLEHDLRSYLSGLALYESASLSLVPDGLASLPRLLLSDPETPHDLLRDVSLGADLLTVPFLSACSDAGIALDFVFPAPSSESPGTEARAPRPLAFDLWSTDNHPTDTGPLSPNCTCYACKSHHRAYVHHLLTAKEMLAWTLLQIHNLHTIDCFFAGIRESISRGTFDADAHTFHRTYDSELPERKGQGPRLRGHQLPAAGPYQPRPNPRSFGRLDDALQKFAESQSSVATPDTDADGLEEHGFAQKESS</sequence>
<comment type="function">
    <text evidence="5">Non-catalytic subunit of the queuine tRNA-ribosyltransferase (TGT) that catalyzes the base-exchange of a guanine (G) residue with queuine (Q) at position 34 (anticodon wobble position) in tRNAs with GU(N) anticodons (tRNA-Asp, -Asn, -His and -Tyr), resulting in the hypermodified nucleoside queuosine (7-(((4,5-cis-dihydroxy-2-cyclopenten-1-yl)amino)methyl)-7-deazaguanosine).</text>
</comment>
<dbReference type="Gene3D" id="3.20.20.105">
    <property type="entry name" value="Queuine tRNA-ribosyltransferase-like"/>
    <property type="match status" value="1"/>
</dbReference>
<dbReference type="Pfam" id="PF01702">
    <property type="entry name" value="TGT"/>
    <property type="match status" value="1"/>
</dbReference>
<dbReference type="GO" id="GO:0006400">
    <property type="term" value="P:tRNA modification"/>
    <property type="evidence" value="ECO:0007669"/>
    <property type="project" value="InterPro"/>
</dbReference>
<comment type="caution">
    <text evidence="8">The sequence shown here is derived from an EMBL/GenBank/DDBJ whole genome shotgun (WGS) entry which is preliminary data.</text>
</comment>
<dbReference type="PANTHER" id="PTHR46064">
    <property type="entry name" value="QUEUINE TRNA-RIBOSYLTRANSFERASE ACCESSORY SUBUNIT 2"/>
    <property type="match status" value="1"/>
</dbReference>
<keyword evidence="4 5" id="KW-0862">Zinc</keyword>
<dbReference type="NCBIfam" id="TIGR00449">
    <property type="entry name" value="tgt_general"/>
    <property type="match status" value="1"/>
</dbReference>
<evidence type="ECO:0000256" key="5">
    <source>
        <dbReference type="HAMAP-Rule" id="MF_03043"/>
    </source>
</evidence>
<feature type="compositionally biased region" description="Basic and acidic residues" evidence="6">
    <location>
        <begin position="443"/>
        <end position="454"/>
    </location>
</feature>
<dbReference type="InterPro" id="IPR050852">
    <property type="entry name" value="Queuine_tRNA-ribosyltrfase"/>
</dbReference>
<dbReference type="OrthoDB" id="27601at2759"/>
<evidence type="ECO:0000259" key="7">
    <source>
        <dbReference type="Pfam" id="PF01702"/>
    </source>
</evidence>
<feature type="binding site" evidence="5">
    <location>
        <position position="319"/>
    </location>
    <ligand>
        <name>Zn(2+)</name>
        <dbReference type="ChEBI" id="CHEBI:29105"/>
    </ligand>
</feature>
<evidence type="ECO:0000256" key="1">
    <source>
        <dbReference type="ARBA" id="ARBA00022490"/>
    </source>
</evidence>
<keyword evidence="9" id="KW-1185">Reference proteome</keyword>
<gene>
    <name evidence="8" type="ORF">P168DRAFT_311409</name>
</gene>
<feature type="binding site" evidence="5">
    <location>
        <position position="350"/>
    </location>
    <ligand>
        <name>Zn(2+)</name>
        <dbReference type="ChEBI" id="CHEBI:29105"/>
    </ligand>
</feature>
<protein>
    <recommendedName>
        <fullName evidence="5">Queuine tRNA-ribosyltransferase accessory subunit 2</fullName>
    </recommendedName>
    <alternativeName>
        <fullName evidence="5">Queuine tRNA-ribosyltransferase domain-containing protein 1</fullName>
    </alternativeName>
</protein>
<dbReference type="HAMAP" id="MF_03043">
    <property type="entry name" value="QTRT2"/>
    <property type="match status" value="1"/>
</dbReference>
<reference evidence="8" key="1">
    <citation type="submission" date="2016-12" db="EMBL/GenBank/DDBJ databases">
        <title>The genomes of Aspergillus section Nigri reveals drivers in fungal speciation.</title>
        <authorList>
            <consortium name="DOE Joint Genome Institute"/>
            <person name="Vesth T.C."/>
            <person name="Nybo J."/>
            <person name="Theobald S."/>
            <person name="Brandl J."/>
            <person name="Frisvad J.C."/>
            <person name="Nielsen K.F."/>
            <person name="Lyhne E.K."/>
            <person name="Kogle M.E."/>
            <person name="Kuo A."/>
            <person name="Riley R."/>
            <person name="Clum A."/>
            <person name="Nolan M."/>
            <person name="Lipzen A."/>
            <person name="Salamov A."/>
            <person name="Henrissat B."/>
            <person name="Wiebenga A."/>
            <person name="De vries R.P."/>
            <person name="Grigoriev I.V."/>
            <person name="Mortensen U.H."/>
            <person name="Andersen M.R."/>
            <person name="Baker S.E."/>
        </authorList>
    </citation>
    <scope>NUCLEOTIDE SEQUENCE</scope>
    <source>
        <strain evidence="8">IBT 28561</strain>
    </source>
</reference>
<name>A0A2I1D206_ASPC2</name>
<feature type="binding site" evidence="5">
    <location>
        <position position="321"/>
    </location>
    <ligand>
        <name>Zn(2+)</name>
        <dbReference type="ChEBI" id="CHEBI:29105"/>
    </ligand>
</feature>
<comment type="cofactor">
    <cofactor evidence="5">
        <name>Zn(2+)</name>
        <dbReference type="ChEBI" id="CHEBI:29105"/>
    </cofactor>
    <text evidence="5">Binds 1 zinc ion per subunit.</text>
</comment>
<dbReference type="AlphaFoldDB" id="A0A2I1D206"/>
<comment type="subcellular location">
    <subcellularLocation>
        <location evidence="5">Cytoplasm</location>
    </subcellularLocation>
</comment>
<dbReference type="EMBL" id="MSFM01000007">
    <property type="protein sequence ID" value="PKY03887.1"/>
    <property type="molecule type" value="Genomic_DNA"/>
</dbReference>
<accession>A0A2I1D206</accession>
<dbReference type="Proteomes" id="UP000234254">
    <property type="component" value="Unassembled WGS sequence"/>
</dbReference>
<feature type="binding site" evidence="5">
    <location>
        <position position="324"/>
    </location>
    <ligand>
        <name>Zn(2+)</name>
        <dbReference type="ChEBI" id="CHEBI:29105"/>
    </ligand>
</feature>
<dbReference type="PANTHER" id="PTHR46064:SF1">
    <property type="entry name" value="QUEUINE TRNA-RIBOSYLTRANSFERASE ACCESSORY SUBUNIT 2"/>
    <property type="match status" value="1"/>
</dbReference>
<organism evidence="8 9">
    <name type="scientific">Aspergillus campestris (strain IBT 28561)</name>
    <dbReference type="NCBI Taxonomy" id="1392248"/>
    <lineage>
        <taxon>Eukaryota</taxon>
        <taxon>Fungi</taxon>
        <taxon>Dikarya</taxon>
        <taxon>Ascomycota</taxon>
        <taxon>Pezizomycotina</taxon>
        <taxon>Eurotiomycetes</taxon>
        <taxon>Eurotiomycetidae</taxon>
        <taxon>Eurotiales</taxon>
        <taxon>Aspergillaceae</taxon>
        <taxon>Aspergillus</taxon>
        <taxon>Aspergillus subgen. Circumdati</taxon>
    </lineage>
</organism>
<dbReference type="GeneID" id="36547020"/>
<comment type="similarity">
    <text evidence="5">Belongs to the queuine tRNA-ribosyltransferase family. QTRT2 subfamily.</text>
</comment>
<keyword evidence="3 5" id="KW-0479">Metal-binding</keyword>
<keyword evidence="2 5" id="KW-0819">tRNA processing</keyword>
<dbReference type="InterPro" id="IPR002616">
    <property type="entry name" value="tRNA_ribo_trans-like"/>
</dbReference>
<evidence type="ECO:0000256" key="2">
    <source>
        <dbReference type="ARBA" id="ARBA00022694"/>
    </source>
</evidence>
<dbReference type="RefSeq" id="XP_024692481.1">
    <property type="nucleotide sequence ID" value="XM_024839496.1"/>
</dbReference>
<dbReference type="InterPro" id="IPR036511">
    <property type="entry name" value="TGT-like_sf"/>
</dbReference>
<dbReference type="GO" id="GO:0008479">
    <property type="term" value="F:tRNA-guanosine(34) queuine transglycosylase activity"/>
    <property type="evidence" value="ECO:0007669"/>
    <property type="project" value="UniProtKB-UniRule"/>
</dbReference>
<dbReference type="InterPro" id="IPR028592">
    <property type="entry name" value="QTRTD1"/>
</dbReference>
<dbReference type="GO" id="GO:0046872">
    <property type="term" value="F:metal ion binding"/>
    <property type="evidence" value="ECO:0007669"/>
    <property type="project" value="UniProtKB-KW"/>
</dbReference>
<keyword evidence="1 5" id="KW-0963">Cytoplasm</keyword>
<feature type="region of interest" description="Disordered" evidence="6">
    <location>
        <begin position="382"/>
        <end position="454"/>
    </location>
</feature>
<evidence type="ECO:0000256" key="3">
    <source>
        <dbReference type="ARBA" id="ARBA00022723"/>
    </source>
</evidence>
<evidence type="ECO:0000313" key="9">
    <source>
        <dbReference type="Proteomes" id="UP000234254"/>
    </source>
</evidence>
<evidence type="ECO:0000313" key="8">
    <source>
        <dbReference type="EMBL" id="PKY03887.1"/>
    </source>
</evidence>
<dbReference type="VEuPathDB" id="FungiDB:P168DRAFT_311409"/>
<evidence type="ECO:0000256" key="6">
    <source>
        <dbReference type="SAM" id="MobiDB-lite"/>
    </source>
</evidence>
<comment type="subunit">
    <text evidence="5">Heterodimer of a catalytic subunit and an accessory subunit.</text>
</comment>
<evidence type="ECO:0000256" key="4">
    <source>
        <dbReference type="ARBA" id="ARBA00022833"/>
    </source>
</evidence>
<dbReference type="GO" id="GO:0005737">
    <property type="term" value="C:cytoplasm"/>
    <property type="evidence" value="ECO:0007669"/>
    <property type="project" value="UniProtKB-SubCell"/>
</dbReference>
<proteinExistence type="inferred from homology"/>
<dbReference type="SUPFAM" id="SSF51713">
    <property type="entry name" value="tRNA-guanine transglycosylase"/>
    <property type="match status" value="1"/>
</dbReference>